<gene>
    <name evidence="1" type="ORF">VNO77_24290</name>
</gene>
<comment type="caution">
    <text evidence="1">The sequence shown here is derived from an EMBL/GenBank/DDBJ whole genome shotgun (WGS) entry which is preliminary data.</text>
</comment>
<sequence length="90" mass="10336">MRRCSWYWFLGNVAMHLYRGIVCGRHLYFSSFSNIRLCLFTIHINIHSPKPNFIHSKAFLPCSVGFLLSNAIHPSPSNNPYCFSLSLLSS</sequence>
<protein>
    <submittedName>
        <fullName evidence="1">Uncharacterized protein</fullName>
    </submittedName>
</protein>
<dbReference type="EMBL" id="JAYMYQ010000005">
    <property type="protein sequence ID" value="KAK7330104.1"/>
    <property type="molecule type" value="Genomic_DNA"/>
</dbReference>
<dbReference type="AlphaFoldDB" id="A0AAN9L6H8"/>
<reference evidence="1 2" key="1">
    <citation type="submission" date="2024-01" db="EMBL/GenBank/DDBJ databases">
        <title>The genomes of 5 underutilized Papilionoideae crops provide insights into root nodulation and disease resistanc.</title>
        <authorList>
            <person name="Jiang F."/>
        </authorList>
    </citation>
    <scope>NUCLEOTIDE SEQUENCE [LARGE SCALE GENOMIC DNA]</scope>
    <source>
        <strain evidence="1">LVBAO_FW01</strain>
        <tissue evidence="1">Leaves</tissue>
    </source>
</reference>
<evidence type="ECO:0000313" key="1">
    <source>
        <dbReference type="EMBL" id="KAK7330104.1"/>
    </source>
</evidence>
<name>A0AAN9L6H8_CANGL</name>
<proteinExistence type="predicted"/>
<evidence type="ECO:0000313" key="2">
    <source>
        <dbReference type="Proteomes" id="UP001367508"/>
    </source>
</evidence>
<keyword evidence="2" id="KW-1185">Reference proteome</keyword>
<accession>A0AAN9L6H8</accession>
<dbReference type="Proteomes" id="UP001367508">
    <property type="component" value="Unassembled WGS sequence"/>
</dbReference>
<organism evidence="1 2">
    <name type="scientific">Canavalia gladiata</name>
    <name type="common">Sword bean</name>
    <name type="synonym">Dolichos gladiatus</name>
    <dbReference type="NCBI Taxonomy" id="3824"/>
    <lineage>
        <taxon>Eukaryota</taxon>
        <taxon>Viridiplantae</taxon>
        <taxon>Streptophyta</taxon>
        <taxon>Embryophyta</taxon>
        <taxon>Tracheophyta</taxon>
        <taxon>Spermatophyta</taxon>
        <taxon>Magnoliopsida</taxon>
        <taxon>eudicotyledons</taxon>
        <taxon>Gunneridae</taxon>
        <taxon>Pentapetalae</taxon>
        <taxon>rosids</taxon>
        <taxon>fabids</taxon>
        <taxon>Fabales</taxon>
        <taxon>Fabaceae</taxon>
        <taxon>Papilionoideae</taxon>
        <taxon>50 kb inversion clade</taxon>
        <taxon>NPAAA clade</taxon>
        <taxon>indigoferoid/millettioid clade</taxon>
        <taxon>Phaseoleae</taxon>
        <taxon>Canavalia</taxon>
    </lineage>
</organism>